<dbReference type="Proteomes" id="UP000314985">
    <property type="component" value="Chromosome 2"/>
</dbReference>
<sequence length="256" mass="29671">MAMSKSSNPLKCFFSSLATRTHALVALRVDTKLLLTADVNLVERATWERRKRRRQEVLKQLQGSIEDEAMASSGQIDLLERLKELNLDSSNFPGVKLRSKMSLRSYGSREGSVSSRSGECSPVPMGSFPRRGFVNGSRENTSYLEELEKERSLLLADLDKEEKEKDWYYAQLQNLTKRIDSLPLTENFSLQTDMTRRQLEYEARQIRVAMEEQLGTCQDMEKRAQNISLLFKLYTQKRSSHLRKVGKKHMERTLRR</sequence>
<organism evidence="2 3">
    <name type="scientific">Sus scrofa</name>
    <name type="common">Pig</name>
    <dbReference type="NCBI Taxonomy" id="9823"/>
    <lineage>
        <taxon>Eukaryota</taxon>
        <taxon>Metazoa</taxon>
        <taxon>Chordata</taxon>
        <taxon>Craniata</taxon>
        <taxon>Vertebrata</taxon>
        <taxon>Euteleostomi</taxon>
        <taxon>Mammalia</taxon>
        <taxon>Eutheria</taxon>
        <taxon>Laurasiatheria</taxon>
        <taxon>Artiodactyla</taxon>
        <taxon>Suina</taxon>
        <taxon>Suidae</taxon>
        <taxon>Sus</taxon>
    </lineage>
</organism>
<evidence type="ECO:0000256" key="1">
    <source>
        <dbReference type="SAM" id="Coils"/>
    </source>
</evidence>
<dbReference type="Gene3D" id="1.10.287.450">
    <property type="entry name" value="Helix hairpin bin"/>
    <property type="match status" value="1"/>
</dbReference>
<dbReference type="InterPro" id="IPR026831">
    <property type="entry name" value="APC_dom"/>
</dbReference>
<accession>A0A4X1U342</accession>
<gene>
    <name evidence="2" type="primary">APC</name>
</gene>
<dbReference type="PANTHER" id="PTHR12607">
    <property type="entry name" value="ADENOMATOUS POLYPOSIS COLI PROTEIN FAMILY"/>
    <property type="match status" value="1"/>
</dbReference>
<evidence type="ECO:0000313" key="3">
    <source>
        <dbReference type="Proteomes" id="UP000314985"/>
    </source>
</evidence>
<protein>
    <submittedName>
        <fullName evidence="2">APC regulator of WNT signaling pathway</fullName>
    </submittedName>
</protein>
<evidence type="ECO:0000313" key="2">
    <source>
        <dbReference type="Ensembl" id="ENSSSCP00070022369.1"/>
    </source>
</evidence>
<dbReference type="Pfam" id="PF11414">
    <property type="entry name" value="Suppressor_APC"/>
    <property type="match status" value="1"/>
</dbReference>
<dbReference type="Ensembl" id="ENSSSCT00070026902.1">
    <property type="protein sequence ID" value="ENSSSCP00070022369.1"/>
    <property type="gene ID" value="ENSSSCG00070013698.1"/>
</dbReference>
<dbReference type="GO" id="GO:0005737">
    <property type="term" value="C:cytoplasm"/>
    <property type="evidence" value="ECO:0007669"/>
    <property type="project" value="UniProtKB-ARBA"/>
</dbReference>
<dbReference type="GO" id="GO:0030178">
    <property type="term" value="P:negative regulation of Wnt signaling pathway"/>
    <property type="evidence" value="ECO:0007669"/>
    <property type="project" value="InterPro"/>
</dbReference>
<reference evidence="2 3" key="1">
    <citation type="submission" date="2017-08" db="EMBL/GenBank/DDBJ databases">
        <title>USMARCv1.0.</title>
        <authorList>
            <person name="Hannum G.I."/>
            <person name="Koren S."/>
            <person name="Schroeder S.G."/>
            <person name="Chin S.C."/>
            <person name="Nonneman D.J."/>
            <person name="Becker S.A."/>
            <person name="Rosen B.D."/>
            <person name="Bickhart D.M."/>
            <person name="Putnam N.H."/>
            <person name="Green R.E."/>
            <person name="Tuggle C.K."/>
            <person name="Liu H."/>
            <person name="Rohrer G.A."/>
            <person name="Warr A."/>
            <person name="Hall R."/>
            <person name="Kim K."/>
            <person name="Hume D.A."/>
            <person name="Talbot R."/>
            <person name="Chow W."/>
            <person name="Howe K."/>
            <person name="Schwartz A.S."/>
            <person name="Watson M."/>
            <person name="Archibald A.L."/>
            <person name="Phillippy A.M."/>
            <person name="Smith T.P.L."/>
        </authorList>
    </citation>
    <scope>NUCLEOTIDE SEQUENCE [LARGE SCALE GENOMIC DNA]</scope>
</reference>
<feature type="coiled-coil region" evidence="1">
    <location>
        <begin position="144"/>
        <end position="178"/>
    </location>
</feature>
<reference evidence="2" key="2">
    <citation type="submission" date="2025-08" db="UniProtKB">
        <authorList>
            <consortium name="Ensembl"/>
        </authorList>
    </citation>
    <scope>IDENTIFICATION</scope>
</reference>
<dbReference type="PANTHER" id="PTHR12607:SF11">
    <property type="entry name" value="ADENOMATOUS POLYPOSIS COLI PROTEIN"/>
    <property type="match status" value="1"/>
</dbReference>
<proteinExistence type="predicted"/>
<keyword evidence="1" id="KW-0175">Coiled coil</keyword>
<name>A0A4X1U342_PIG</name>
<dbReference type="AlphaFoldDB" id="A0A4X1U342"/>
<dbReference type="GO" id="GO:0008013">
    <property type="term" value="F:beta-catenin binding"/>
    <property type="evidence" value="ECO:0007669"/>
    <property type="project" value="InterPro"/>
</dbReference>
<dbReference type="FunFam" id="1.10.287.450:FF:000001">
    <property type="entry name" value="adenomatous polyposis coli protein isoform X1"/>
    <property type="match status" value="1"/>
</dbReference>
<dbReference type="InterPro" id="IPR026818">
    <property type="entry name" value="Apc_fam"/>
</dbReference>
<dbReference type="SUPFAM" id="SSF82931">
    <property type="entry name" value="Tumor suppressor gene product Apc"/>
    <property type="match status" value="1"/>
</dbReference>